<dbReference type="EMBL" id="SNRW01028059">
    <property type="protein sequence ID" value="KAA6359649.1"/>
    <property type="molecule type" value="Genomic_DNA"/>
</dbReference>
<reference evidence="1 2" key="1">
    <citation type="submission" date="2019-03" db="EMBL/GenBank/DDBJ databases">
        <title>Single cell metagenomics reveals metabolic interactions within the superorganism composed of flagellate Streblomastix strix and complex community of Bacteroidetes bacteria on its surface.</title>
        <authorList>
            <person name="Treitli S.C."/>
            <person name="Kolisko M."/>
            <person name="Husnik F."/>
            <person name="Keeling P."/>
            <person name="Hampl V."/>
        </authorList>
    </citation>
    <scope>NUCLEOTIDE SEQUENCE [LARGE SCALE GENOMIC DNA]</scope>
    <source>
        <strain evidence="1">ST1C</strain>
    </source>
</reference>
<dbReference type="Proteomes" id="UP000324800">
    <property type="component" value="Unassembled WGS sequence"/>
</dbReference>
<gene>
    <name evidence="1" type="ORF">EZS28_044824</name>
</gene>
<organism evidence="1 2">
    <name type="scientific">Streblomastix strix</name>
    <dbReference type="NCBI Taxonomy" id="222440"/>
    <lineage>
        <taxon>Eukaryota</taxon>
        <taxon>Metamonada</taxon>
        <taxon>Preaxostyla</taxon>
        <taxon>Oxymonadida</taxon>
        <taxon>Streblomastigidae</taxon>
        <taxon>Streblomastix</taxon>
    </lineage>
</organism>
<feature type="non-terminal residue" evidence="1">
    <location>
        <position position="1"/>
    </location>
</feature>
<sequence>QSIKWIQSGHTVPDQLAPASDSLPLVDGTAAAGISNEYSRGDVYDEKKILGLAIERQGISMIALAPKYYMIETNYNGNSKIKLKGVNQKTNKITKTQIVDCINEGKITKCTNMRLGQKNHQMSQLAIEKNGITEIHTKMLVLENQSCCPFIFGLQSKDYSFQDN</sequence>
<dbReference type="AlphaFoldDB" id="A0A5J4TNU0"/>
<evidence type="ECO:0000313" key="2">
    <source>
        <dbReference type="Proteomes" id="UP000324800"/>
    </source>
</evidence>
<evidence type="ECO:0000313" key="1">
    <source>
        <dbReference type="EMBL" id="KAA6359649.1"/>
    </source>
</evidence>
<dbReference type="OrthoDB" id="10066471at2759"/>
<protein>
    <submittedName>
        <fullName evidence="1">Uncharacterized protein</fullName>
    </submittedName>
</protein>
<comment type="caution">
    <text evidence="1">The sequence shown here is derived from an EMBL/GenBank/DDBJ whole genome shotgun (WGS) entry which is preliminary data.</text>
</comment>
<proteinExistence type="predicted"/>
<name>A0A5J4TNU0_9EUKA</name>
<accession>A0A5J4TNU0</accession>